<proteinExistence type="inferred from homology"/>
<comment type="similarity">
    <text evidence="7">Belongs to the major facilitator superfamily. Phthalate permease family.</text>
</comment>
<keyword evidence="5 8" id="KW-1133">Transmembrane helix</keyword>
<evidence type="ECO:0000256" key="1">
    <source>
        <dbReference type="ARBA" id="ARBA00004651"/>
    </source>
</evidence>
<keyword evidence="2" id="KW-0813">Transport</keyword>
<comment type="caution">
    <text evidence="10">The sequence shown here is derived from an EMBL/GenBank/DDBJ whole genome shotgun (WGS) entry which is preliminary data.</text>
</comment>
<dbReference type="PANTHER" id="PTHR11662">
    <property type="entry name" value="SOLUTE CARRIER FAMILY 17"/>
    <property type="match status" value="1"/>
</dbReference>
<dbReference type="PROSITE" id="PS50850">
    <property type="entry name" value="MFS"/>
    <property type="match status" value="1"/>
</dbReference>
<dbReference type="InterPro" id="IPR050382">
    <property type="entry name" value="MFS_Na/Anion_cotransporter"/>
</dbReference>
<evidence type="ECO:0000313" key="11">
    <source>
        <dbReference type="Proteomes" id="UP000461670"/>
    </source>
</evidence>
<dbReference type="PANTHER" id="PTHR11662:SF399">
    <property type="entry name" value="FI19708P1-RELATED"/>
    <property type="match status" value="1"/>
</dbReference>
<protein>
    <submittedName>
        <fullName evidence="10">Putative glucarate transporter</fullName>
    </submittedName>
</protein>
<feature type="transmembrane region" description="Helical" evidence="8">
    <location>
        <begin position="187"/>
        <end position="205"/>
    </location>
</feature>
<feature type="transmembrane region" description="Helical" evidence="8">
    <location>
        <begin position="96"/>
        <end position="123"/>
    </location>
</feature>
<feature type="transmembrane region" description="Helical" evidence="8">
    <location>
        <begin position="392"/>
        <end position="415"/>
    </location>
</feature>
<dbReference type="GO" id="GO:0022857">
    <property type="term" value="F:transmembrane transporter activity"/>
    <property type="evidence" value="ECO:0007669"/>
    <property type="project" value="InterPro"/>
</dbReference>
<feature type="transmembrane region" description="Helical" evidence="8">
    <location>
        <begin position="162"/>
        <end position="181"/>
    </location>
</feature>
<gene>
    <name evidence="10" type="primary">gudP</name>
    <name evidence="10" type="ORF">GAK30_01900</name>
</gene>
<dbReference type="PIRSF" id="PIRSF002808">
    <property type="entry name" value="Hexose_phosphate_transp"/>
    <property type="match status" value="1"/>
</dbReference>
<dbReference type="Pfam" id="PF07690">
    <property type="entry name" value="MFS_1"/>
    <property type="match status" value="1"/>
</dbReference>
<feature type="transmembrane region" description="Helical" evidence="8">
    <location>
        <begin position="260"/>
        <end position="279"/>
    </location>
</feature>
<dbReference type="Gene3D" id="1.20.1250.20">
    <property type="entry name" value="MFS general substrate transporter like domains"/>
    <property type="match status" value="2"/>
</dbReference>
<evidence type="ECO:0000256" key="4">
    <source>
        <dbReference type="ARBA" id="ARBA00022692"/>
    </source>
</evidence>
<dbReference type="NCBIfam" id="TIGR00893">
    <property type="entry name" value="2A0114"/>
    <property type="match status" value="1"/>
</dbReference>
<dbReference type="InterPro" id="IPR020846">
    <property type="entry name" value="MFS_dom"/>
</dbReference>
<feature type="transmembrane region" description="Helical" evidence="8">
    <location>
        <begin position="335"/>
        <end position="353"/>
    </location>
</feature>
<feature type="domain" description="Major facilitator superfamily (MFS) profile" evidence="9">
    <location>
        <begin position="24"/>
        <end position="447"/>
    </location>
</feature>
<dbReference type="Proteomes" id="UP000461670">
    <property type="component" value="Unassembled WGS sequence"/>
</dbReference>
<evidence type="ECO:0000256" key="2">
    <source>
        <dbReference type="ARBA" id="ARBA00022448"/>
    </source>
</evidence>
<organism evidence="10 11">
    <name type="scientific">Paracidovorax wautersii</name>
    <dbReference type="NCBI Taxonomy" id="1177982"/>
    <lineage>
        <taxon>Bacteria</taxon>
        <taxon>Pseudomonadati</taxon>
        <taxon>Pseudomonadota</taxon>
        <taxon>Betaproteobacteria</taxon>
        <taxon>Burkholderiales</taxon>
        <taxon>Comamonadaceae</taxon>
        <taxon>Paracidovorax</taxon>
    </lineage>
</organism>
<dbReference type="FunFam" id="1.20.1250.20:FF:000010">
    <property type="entry name" value="Probable glucarate transporter"/>
    <property type="match status" value="1"/>
</dbReference>
<keyword evidence="3" id="KW-1003">Cell membrane</keyword>
<evidence type="ECO:0000256" key="3">
    <source>
        <dbReference type="ARBA" id="ARBA00022475"/>
    </source>
</evidence>
<comment type="subcellular location">
    <subcellularLocation>
        <location evidence="1">Cell membrane</location>
        <topology evidence="1">Multi-pass membrane protein</topology>
    </subcellularLocation>
</comment>
<dbReference type="SUPFAM" id="SSF103473">
    <property type="entry name" value="MFS general substrate transporter"/>
    <property type="match status" value="1"/>
</dbReference>
<evidence type="ECO:0000313" key="10">
    <source>
        <dbReference type="EMBL" id="KAF1021415.1"/>
    </source>
</evidence>
<dbReference type="InterPro" id="IPR036259">
    <property type="entry name" value="MFS_trans_sf"/>
</dbReference>
<feature type="transmembrane region" description="Helical" evidence="8">
    <location>
        <begin position="299"/>
        <end position="323"/>
    </location>
</feature>
<feature type="transmembrane region" description="Helical" evidence="8">
    <location>
        <begin position="58"/>
        <end position="76"/>
    </location>
</feature>
<feature type="transmembrane region" description="Helical" evidence="8">
    <location>
        <begin position="421"/>
        <end position="442"/>
    </location>
</feature>
<evidence type="ECO:0000256" key="5">
    <source>
        <dbReference type="ARBA" id="ARBA00022989"/>
    </source>
</evidence>
<sequence>MHFPSSPALAGTAAASRSRTRYLILAMLFIVTTVNYADRATLSITGPAMRQEFGFTDVQMGYIFSAFSWAYVLAQIPGGWLLDRFGARRVYAASIFAWSFFTLLQSTLGAWATVGSTMAVLFLMRFAVGLAESPAFPANAKVVAAWFPKTERGTASAIFNSAQYFATVLFTPLMAWMVHAIGWHHVYLWLGVLGMALAVLWMSFVKSPASHPGVNAAELQHIRDGGGLVDMDEATLRLRAPASTRAQTWAHAKQLLTNRMLLGVYLAQYCVNVLTYFFLTWFPVYLVQARGMTILKAGFVASLPAVCGFVGGVLGGLISDGLARRGWSLTAARKIPIVAGLLLSTSMVACNYVDLEWLVVGFMALAFFGKGVGALGWAVVSDTAPREVMGLAGSIFNMFGNIAGIVTPIVIGYIVYETHSFNGALVFVGAHTLLAVFAYLVVVGRIERLQLRPV</sequence>
<feature type="transmembrane region" description="Helical" evidence="8">
    <location>
        <begin position="359"/>
        <end position="380"/>
    </location>
</feature>
<keyword evidence="4 8" id="KW-0812">Transmembrane</keyword>
<feature type="transmembrane region" description="Helical" evidence="8">
    <location>
        <begin position="20"/>
        <end position="37"/>
    </location>
</feature>
<evidence type="ECO:0000256" key="8">
    <source>
        <dbReference type="SAM" id="Phobius"/>
    </source>
</evidence>
<dbReference type="EMBL" id="WNDQ01000022">
    <property type="protein sequence ID" value="KAF1021415.1"/>
    <property type="molecule type" value="Genomic_DNA"/>
</dbReference>
<evidence type="ECO:0000256" key="7">
    <source>
        <dbReference type="ARBA" id="ARBA00038514"/>
    </source>
</evidence>
<keyword evidence="6 8" id="KW-0472">Membrane</keyword>
<name>A0A7V8FP57_9BURK</name>
<dbReference type="AlphaFoldDB" id="A0A7V8FP57"/>
<dbReference type="InterPro" id="IPR000849">
    <property type="entry name" value="Sugar_P_transporter"/>
</dbReference>
<dbReference type="InterPro" id="IPR011701">
    <property type="entry name" value="MFS"/>
</dbReference>
<evidence type="ECO:0000259" key="9">
    <source>
        <dbReference type="PROSITE" id="PS50850"/>
    </source>
</evidence>
<accession>A0A7V8FP57</accession>
<dbReference type="GO" id="GO:0005886">
    <property type="term" value="C:plasma membrane"/>
    <property type="evidence" value="ECO:0007669"/>
    <property type="project" value="UniProtKB-SubCell"/>
</dbReference>
<dbReference type="CDD" id="cd17319">
    <property type="entry name" value="MFS_ExuT_GudP_like"/>
    <property type="match status" value="1"/>
</dbReference>
<reference evidence="11" key="1">
    <citation type="journal article" date="2020" name="MBio">
        <title>Horizontal gene transfer to a defensive symbiont with a reduced genome amongst a multipartite beetle microbiome.</title>
        <authorList>
            <person name="Waterworth S.C."/>
            <person name="Florez L.V."/>
            <person name="Rees E.R."/>
            <person name="Hertweck C."/>
            <person name="Kaltenpoth M."/>
            <person name="Kwan J.C."/>
        </authorList>
    </citation>
    <scope>NUCLEOTIDE SEQUENCE [LARGE SCALE GENOMIC DNA]</scope>
</reference>
<evidence type="ECO:0000256" key="6">
    <source>
        <dbReference type="ARBA" id="ARBA00023136"/>
    </source>
</evidence>